<evidence type="ECO:0000313" key="6">
    <source>
        <dbReference type="Proteomes" id="UP001168883"/>
    </source>
</evidence>
<evidence type="ECO:0000259" key="4">
    <source>
        <dbReference type="Pfam" id="PF00884"/>
    </source>
</evidence>
<organism evidence="5 6">
    <name type="scientific">Paenibacillus ehimensis</name>
    <dbReference type="NCBI Taxonomy" id="79264"/>
    <lineage>
        <taxon>Bacteria</taxon>
        <taxon>Bacillati</taxon>
        <taxon>Bacillota</taxon>
        <taxon>Bacilli</taxon>
        <taxon>Bacillales</taxon>
        <taxon>Paenibacillaceae</taxon>
        <taxon>Paenibacillus</taxon>
    </lineage>
</organism>
<comment type="similarity">
    <text evidence="1">Belongs to the sulfatase family.</text>
</comment>
<keyword evidence="6" id="KW-1185">Reference proteome</keyword>
<protein>
    <submittedName>
        <fullName evidence="5">Sulfatase-like hydrolase/transferase</fullName>
    </submittedName>
</protein>
<dbReference type="Proteomes" id="UP001168883">
    <property type="component" value="Unassembled WGS sequence"/>
</dbReference>
<reference evidence="5" key="1">
    <citation type="submission" date="2023-07" db="EMBL/GenBank/DDBJ databases">
        <authorList>
            <person name="Aktuganov G."/>
            <person name="Boyko T."/>
            <person name="Delegan Y."/>
            <person name="Galimzianova N."/>
            <person name="Gilvanova E."/>
            <person name="Korobov V."/>
            <person name="Kuzmina L."/>
            <person name="Melentiev A."/>
            <person name="Milman P."/>
            <person name="Ryabova A."/>
            <person name="Stupak E."/>
            <person name="Yasakov T."/>
            <person name="Zharikova N."/>
            <person name="Zhurenko E."/>
        </authorList>
    </citation>
    <scope>NUCLEOTIDE SEQUENCE</scope>
    <source>
        <strain evidence="5">IB-739</strain>
    </source>
</reference>
<dbReference type="SUPFAM" id="SSF53649">
    <property type="entry name" value="Alkaline phosphatase-like"/>
    <property type="match status" value="1"/>
</dbReference>
<dbReference type="InterPro" id="IPR017850">
    <property type="entry name" value="Alkaline_phosphatase_core_sf"/>
</dbReference>
<dbReference type="Gene3D" id="3.40.720.10">
    <property type="entry name" value="Alkaline Phosphatase, subunit A"/>
    <property type="match status" value="1"/>
</dbReference>
<evidence type="ECO:0000313" key="5">
    <source>
        <dbReference type="EMBL" id="MDO3676826.1"/>
    </source>
</evidence>
<dbReference type="InterPro" id="IPR000917">
    <property type="entry name" value="Sulfatase_N"/>
</dbReference>
<dbReference type="PROSITE" id="PS00523">
    <property type="entry name" value="SULFATASE_1"/>
    <property type="match status" value="1"/>
</dbReference>
<name>A0ABT8V5Y3_9BACL</name>
<keyword evidence="2" id="KW-0479">Metal-binding</keyword>
<evidence type="ECO:0000256" key="3">
    <source>
        <dbReference type="ARBA" id="ARBA00022801"/>
    </source>
</evidence>
<comment type="caution">
    <text evidence="5">The sequence shown here is derived from an EMBL/GenBank/DDBJ whole genome shotgun (WGS) entry which is preliminary data.</text>
</comment>
<proteinExistence type="inferred from homology"/>
<sequence>MKKPNLLFISTDQQSFHALSAYGNPYVKTPNMDRLCREGVSFMRCYSTDPVCTPARTTWMTGRYSSETGVAFNDAVLHEHIPDLGTILNSNGYYAAHSGKWHVDGRDVRQSFHTVYNGKRDILAGGAEFYDNTITHGAIDFLTSYEGEQPFYLQVNYLNPHDICEYLHSHEFKDIPDLVSLGMLREDELPPLPDNFHYDQNETVLQRVCRREKGALIHDKIRIATEKWTEVQWRYYIWHYYRFIEKVDREIGNLLNVLEQTPYKDNTLILFTSDHGEACASHRMFQKFTLYEESVRVPYVAACLGNGIQVAKGTVDHKHLISGIDYVRTICDYAGIEPPAGVHGRSLKPLIEGQQVTEWRDSVYIESNYYGRAIVTDRYKYIMEYTPNEQNRNLPPNSKRNQRGLVQLFDLAEDPGETKNLATDPAYEGIISQLQAEISFMESSLVQEPITHPQAVAILEQWSDAIASYWRRMKLSDGQKETGAPFKPDEGEQE</sequence>
<feature type="domain" description="Sulfatase N-terminal" evidence="4">
    <location>
        <begin position="4"/>
        <end position="336"/>
    </location>
</feature>
<dbReference type="PANTHER" id="PTHR45953:SF1">
    <property type="entry name" value="IDURONATE 2-SULFATASE"/>
    <property type="match status" value="1"/>
</dbReference>
<dbReference type="EMBL" id="JAUMKJ010000007">
    <property type="protein sequence ID" value="MDO3676826.1"/>
    <property type="molecule type" value="Genomic_DNA"/>
</dbReference>
<dbReference type="RefSeq" id="WP_302877843.1">
    <property type="nucleotide sequence ID" value="NZ_JAUMKJ010000007.1"/>
</dbReference>
<keyword evidence="3" id="KW-0378">Hydrolase</keyword>
<evidence type="ECO:0000256" key="1">
    <source>
        <dbReference type="ARBA" id="ARBA00008779"/>
    </source>
</evidence>
<gene>
    <name evidence="5" type="ORF">Q3C12_07405</name>
</gene>
<accession>A0ABT8V5Y3</accession>
<dbReference type="Pfam" id="PF00884">
    <property type="entry name" value="Sulfatase"/>
    <property type="match status" value="1"/>
</dbReference>
<evidence type="ECO:0000256" key="2">
    <source>
        <dbReference type="ARBA" id="ARBA00022723"/>
    </source>
</evidence>
<dbReference type="PANTHER" id="PTHR45953">
    <property type="entry name" value="IDURONATE 2-SULFATASE"/>
    <property type="match status" value="1"/>
</dbReference>
<dbReference type="InterPro" id="IPR024607">
    <property type="entry name" value="Sulfatase_CS"/>
</dbReference>